<dbReference type="InterPro" id="IPR036388">
    <property type="entry name" value="WH-like_DNA-bd_sf"/>
</dbReference>
<evidence type="ECO:0000313" key="4">
    <source>
        <dbReference type="EMBL" id="CAF24129.1"/>
    </source>
</evidence>
<feature type="region of interest" description="Disordered" evidence="2">
    <location>
        <begin position="84"/>
        <end position="106"/>
    </location>
</feature>
<dbReference type="EMBL" id="BX908798">
    <property type="protein sequence ID" value="CAF24129.1"/>
    <property type="molecule type" value="Genomic_DNA"/>
</dbReference>
<dbReference type="InterPro" id="IPR009061">
    <property type="entry name" value="DNA-bd_dom_put_sf"/>
</dbReference>
<accession>Q6MBC0</accession>
<evidence type="ECO:0000313" key="5">
    <source>
        <dbReference type="Proteomes" id="UP000000529"/>
    </source>
</evidence>
<protein>
    <recommendedName>
        <fullName evidence="3">Helix-turn-helix domain-containing protein</fullName>
    </recommendedName>
</protein>
<dbReference type="InterPro" id="IPR041657">
    <property type="entry name" value="HTH_17"/>
</dbReference>
<dbReference type="Gene3D" id="1.10.10.10">
    <property type="entry name" value="Winged helix-like DNA-binding domain superfamily/Winged helix DNA-binding domain"/>
    <property type="match status" value="1"/>
</dbReference>
<keyword evidence="5" id="KW-1185">Reference proteome</keyword>
<dbReference type="eggNOG" id="COG3311">
    <property type="taxonomic scope" value="Bacteria"/>
</dbReference>
<comment type="similarity">
    <text evidence="1">Belongs to the EUO family.</text>
</comment>
<dbReference type="InterPro" id="IPR010093">
    <property type="entry name" value="SinI_DNA-bd"/>
</dbReference>
<dbReference type="SUPFAM" id="SSF46955">
    <property type="entry name" value="Putative DNA-binding domain"/>
    <property type="match status" value="1"/>
</dbReference>
<reference evidence="4 5" key="1">
    <citation type="journal article" date="2004" name="Science">
        <title>Illuminating the evolutionary history of chlamydiae.</title>
        <authorList>
            <person name="Horn M."/>
            <person name="Collingro A."/>
            <person name="Schmitz-Esser S."/>
            <person name="Beier C.L."/>
            <person name="Purkhold U."/>
            <person name="Fartmann B."/>
            <person name="Brandt P."/>
            <person name="Nyakatura G.J."/>
            <person name="Droege M."/>
            <person name="Frishman D."/>
            <person name="Rattei T."/>
            <person name="Mewes H."/>
            <person name="Wagner M."/>
        </authorList>
    </citation>
    <scope>NUCLEOTIDE SEQUENCE [LARGE SCALE GENOMIC DNA]</scope>
    <source>
        <strain evidence="4 5">UWE25</strain>
    </source>
</reference>
<dbReference type="HOGENOM" id="CLU_2220631_0_0_0"/>
<sequence>MKCKFIVDTVRFHAIKLGLIIERPKKMIDFLNIDEACEFLNLSRPTLYRYAKEGKIPSVKFGKTWRFHKKLLEEWLLNEMKEAAQRRAKQQPDNQLSEEKDIFSEN</sequence>
<evidence type="ECO:0000256" key="2">
    <source>
        <dbReference type="SAM" id="MobiDB-lite"/>
    </source>
</evidence>
<organism evidence="4 5">
    <name type="scientific">Protochlamydia amoebophila (strain UWE25)</name>
    <dbReference type="NCBI Taxonomy" id="264201"/>
    <lineage>
        <taxon>Bacteria</taxon>
        <taxon>Pseudomonadati</taxon>
        <taxon>Chlamydiota</taxon>
        <taxon>Chlamydiia</taxon>
        <taxon>Parachlamydiales</taxon>
        <taxon>Parachlamydiaceae</taxon>
        <taxon>Candidatus Protochlamydia</taxon>
    </lineage>
</organism>
<evidence type="ECO:0000256" key="1">
    <source>
        <dbReference type="ARBA" id="ARBA00007034"/>
    </source>
</evidence>
<dbReference type="KEGG" id="pcu:PC_RS06765"/>
<dbReference type="GO" id="GO:0003677">
    <property type="term" value="F:DNA binding"/>
    <property type="evidence" value="ECO:0007669"/>
    <property type="project" value="InterPro"/>
</dbReference>
<proteinExistence type="inferred from homology"/>
<feature type="compositionally biased region" description="Basic and acidic residues" evidence="2">
    <location>
        <begin position="97"/>
        <end position="106"/>
    </location>
</feature>
<dbReference type="Pfam" id="PF12728">
    <property type="entry name" value="HTH_17"/>
    <property type="match status" value="1"/>
</dbReference>
<dbReference type="AlphaFoldDB" id="Q6MBC0"/>
<feature type="domain" description="Helix-turn-helix" evidence="3">
    <location>
        <begin position="30"/>
        <end position="78"/>
    </location>
</feature>
<dbReference type="OrthoDB" id="515428at2"/>
<dbReference type="NCBIfam" id="TIGR01764">
    <property type="entry name" value="excise"/>
    <property type="match status" value="1"/>
</dbReference>
<dbReference type="Proteomes" id="UP000000529">
    <property type="component" value="Chromosome"/>
</dbReference>
<name>Q6MBC0_PARUW</name>
<evidence type="ECO:0000259" key="3">
    <source>
        <dbReference type="Pfam" id="PF12728"/>
    </source>
</evidence>
<gene>
    <name evidence="4" type="ORF">PC_RS06765</name>
</gene>